<accession>A0A5D3JPN8</accession>
<sequence length="186" mass="19907">MTSTTAIAIAADYQNLLQLLESSDDLTPEMIADTLEGLEGALADKLDAVMVIARNNLGNASTCDEEMKRLAERKKSFENKDKALRKYILSCLLAAGLDKMKTAKNTFTARKGSVSVVIDNSDLLPDELVITQVVIAPDKKAIKEAIESAEAAAAQITAEGGEVPAELLNPVPGAHLEIGERSLQVR</sequence>
<dbReference type="AlphaFoldDB" id="A0A5D3JPN8"/>
<protein>
    <submittedName>
        <fullName evidence="1">Siphovirus Gp157 family protein</fullName>
    </submittedName>
</protein>
<gene>
    <name evidence="1" type="ORF">FXN67_25205</name>
</gene>
<evidence type="ECO:0000313" key="1">
    <source>
        <dbReference type="EMBL" id="TYL73330.1"/>
    </source>
</evidence>
<dbReference type="Proteomes" id="UP000322977">
    <property type="component" value="Unassembled WGS sequence"/>
</dbReference>
<reference evidence="1 2" key="1">
    <citation type="submission" date="2019-08" db="EMBL/GenBank/DDBJ databases">
        <title>Phenotypic and genetic characterization of extended-spectrum b-lactamase-producing hypermucoviscous Klebsiella pneumoniae from Chile.</title>
        <authorList>
            <person name="Morales-Leon F."/>
            <person name="Caro C."/>
            <person name="Opazo-Capurro A."/>
            <person name="Lincopan N."/>
            <person name="Dominguez-Yevenes M."/>
            <person name="Lima C."/>
            <person name="Bello-Toledo H."/>
            <person name="Gonzalez-Rocha G."/>
        </authorList>
    </citation>
    <scope>NUCLEOTIDE SEQUENCE [LARGE SCALE GENOMIC DNA]</scope>
    <source>
        <strain evidence="1 2">UCO-494</strain>
    </source>
</reference>
<dbReference type="RefSeq" id="WP_088296121.1">
    <property type="nucleotide sequence ID" value="NZ_CAWOYW010000287.1"/>
</dbReference>
<dbReference type="Pfam" id="PF05565">
    <property type="entry name" value="Sipho_Gp157"/>
    <property type="match status" value="1"/>
</dbReference>
<name>A0A5D3JPN8_KLEPN</name>
<organism evidence="1 2">
    <name type="scientific">Klebsiella pneumoniae</name>
    <dbReference type="NCBI Taxonomy" id="573"/>
    <lineage>
        <taxon>Bacteria</taxon>
        <taxon>Pseudomonadati</taxon>
        <taxon>Pseudomonadota</taxon>
        <taxon>Gammaproteobacteria</taxon>
        <taxon>Enterobacterales</taxon>
        <taxon>Enterobacteriaceae</taxon>
        <taxon>Klebsiella/Raoultella group</taxon>
        <taxon>Klebsiella</taxon>
        <taxon>Klebsiella pneumoniae complex</taxon>
    </lineage>
</organism>
<evidence type="ECO:0000313" key="2">
    <source>
        <dbReference type="Proteomes" id="UP000322977"/>
    </source>
</evidence>
<comment type="caution">
    <text evidence="1">The sequence shown here is derived from an EMBL/GenBank/DDBJ whole genome shotgun (WGS) entry which is preliminary data.</text>
</comment>
<dbReference type="EMBL" id="VSSY01000035">
    <property type="protein sequence ID" value="TYL73330.1"/>
    <property type="molecule type" value="Genomic_DNA"/>
</dbReference>
<proteinExistence type="predicted"/>
<dbReference type="InterPro" id="IPR008840">
    <property type="entry name" value="Sipho_Gp157"/>
</dbReference>